<reference evidence="1 2" key="1">
    <citation type="journal article" date="2012" name="Front. Microbiol.">
        <title>Redundancy and modularity in membrane-associated dissimilatory nitrate reduction in Bacillus.</title>
        <authorList>
            <person name="Heylen K."/>
            <person name="Keltjens J."/>
        </authorList>
    </citation>
    <scope>NUCLEOTIDE SEQUENCE [LARGE SCALE GENOMIC DNA]</scope>
    <source>
        <strain evidence="2">LMG 21833T</strain>
    </source>
</reference>
<dbReference type="AlphaFoldDB" id="K6E8Y5"/>
<keyword evidence="2" id="KW-1185">Reference proteome</keyword>
<evidence type="ECO:0000313" key="2">
    <source>
        <dbReference type="Proteomes" id="UP000006316"/>
    </source>
</evidence>
<gene>
    <name evidence="1" type="ORF">BABA_08441</name>
</gene>
<dbReference type="Proteomes" id="UP000006316">
    <property type="component" value="Unassembled WGS sequence"/>
</dbReference>
<evidence type="ECO:0000313" key="1">
    <source>
        <dbReference type="EMBL" id="EKN69806.1"/>
    </source>
</evidence>
<name>K6E8Y5_9BACI</name>
<accession>K6E8Y5</accession>
<dbReference type="EMBL" id="AJLS01000054">
    <property type="protein sequence ID" value="EKN69806.1"/>
    <property type="molecule type" value="Genomic_DNA"/>
</dbReference>
<protein>
    <submittedName>
        <fullName evidence="1">Uncharacterized protein</fullName>
    </submittedName>
</protein>
<sequence length="102" mass="11286">MKSHLSLFELEVTTSPGTNMLPSANAVSLGTNRLPSANAVSLGTSFVNMSNTPKFILIDNKKSRPSRGSYSKKNISLSFKVLYFSQFYHLFLYIHTKNSHGA</sequence>
<comment type="caution">
    <text evidence="1">The sequence shown here is derived from an EMBL/GenBank/DDBJ whole genome shotgun (WGS) entry which is preliminary data.</text>
</comment>
<organism evidence="1 2">
    <name type="scientific">Neobacillus bataviensis LMG 21833</name>
    <dbReference type="NCBI Taxonomy" id="1117379"/>
    <lineage>
        <taxon>Bacteria</taxon>
        <taxon>Bacillati</taxon>
        <taxon>Bacillota</taxon>
        <taxon>Bacilli</taxon>
        <taxon>Bacillales</taxon>
        <taxon>Bacillaceae</taxon>
        <taxon>Neobacillus</taxon>
    </lineage>
</organism>
<proteinExistence type="predicted"/>